<keyword evidence="4" id="KW-0418">Kinase</keyword>
<evidence type="ECO:0000256" key="3">
    <source>
        <dbReference type="ARBA" id="ARBA00022741"/>
    </source>
</evidence>
<evidence type="ECO:0000256" key="6">
    <source>
        <dbReference type="SAM" id="Phobius"/>
    </source>
</evidence>
<dbReference type="PROSITE" id="PS50011">
    <property type="entry name" value="PROTEIN_KINASE_DOM"/>
    <property type="match status" value="1"/>
</dbReference>
<dbReference type="Proteomes" id="UP000196138">
    <property type="component" value="Chromosome"/>
</dbReference>
<dbReference type="Gene3D" id="3.60.40.10">
    <property type="entry name" value="PPM-type phosphatase domain"/>
    <property type="match status" value="1"/>
</dbReference>
<keyword evidence="5" id="KW-0067">ATP-binding</keyword>
<dbReference type="SMART" id="SM00332">
    <property type="entry name" value="PP2Cc"/>
    <property type="match status" value="1"/>
</dbReference>
<dbReference type="GO" id="GO:0005524">
    <property type="term" value="F:ATP binding"/>
    <property type="evidence" value="ECO:0007669"/>
    <property type="project" value="UniProtKB-KW"/>
</dbReference>
<keyword evidence="1" id="KW-0723">Serine/threonine-protein kinase</keyword>
<feature type="transmembrane region" description="Helical" evidence="6">
    <location>
        <begin position="562"/>
        <end position="581"/>
    </location>
</feature>
<dbReference type="EMBL" id="CP021455">
    <property type="protein sequence ID" value="ARU05047.1"/>
    <property type="molecule type" value="Genomic_DNA"/>
</dbReference>
<dbReference type="OrthoDB" id="9791419at2"/>
<feature type="domain" description="Protein kinase" evidence="7">
    <location>
        <begin position="283"/>
        <end position="547"/>
    </location>
</feature>
<dbReference type="CDD" id="cd00143">
    <property type="entry name" value="PP2Cc"/>
    <property type="match status" value="1"/>
</dbReference>
<dbReference type="Pfam" id="PF00069">
    <property type="entry name" value="Pkinase"/>
    <property type="match status" value="1"/>
</dbReference>
<keyword evidence="2" id="KW-0808">Transferase</keyword>
<dbReference type="InterPro" id="IPR011009">
    <property type="entry name" value="Kinase-like_dom_sf"/>
</dbReference>
<dbReference type="SMART" id="SM00331">
    <property type="entry name" value="PP2C_SIG"/>
    <property type="match status" value="1"/>
</dbReference>
<dbReference type="SUPFAM" id="SSF56112">
    <property type="entry name" value="Protein kinase-like (PK-like)"/>
    <property type="match status" value="1"/>
</dbReference>
<keyword evidence="10" id="KW-1185">Reference proteome</keyword>
<reference evidence="9 10" key="1">
    <citation type="submission" date="2017-05" db="EMBL/GenBank/DDBJ databases">
        <authorList>
            <person name="Song R."/>
            <person name="Chenine A.L."/>
            <person name="Ruprecht R.M."/>
        </authorList>
    </citation>
    <scope>NUCLEOTIDE SEQUENCE [LARGE SCALE GENOMIC DNA]</scope>
    <source>
        <strain evidence="9 10">DSM 26136</strain>
    </source>
</reference>
<evidence type="ECO:0008006" key="11">
    <source>
        <dbReference type="Google" id="ProtNLM"/>
    </source>
</evidence>
<evidence type="ECO:0000259" key="8">
    <source>
        <dbReference type="PROSITE" id="PS51746"/>
    </source>
</evidence>
<dbReference type="GO" id="GO:0004713">
    <property type="term" value="F:protein tyrosine kinase activity"/>
    <property type="evidence" value="ECO:0007669"/>
    <property type="project" value="InterPro"/>
</dbReference>
<protein>
    <recommendedName>
        <fullName evidence="11">Protein kinase</fullName>
    </recommendedName>
</protein>
<dbReference type="KEGG" id="cser:CCO03_10425"/>
<sequence>MPSAEAAAVPALRLQVGQHSERGTHARNQDCHGAFVPQGHGLIAKGAAFAIADGIGSSPVSHLASEIAVTSVLEDYFSTPDTWSVKKSAQRVIAATNAWLHAQSRQAGHVGLQRDQAHACTLSLLVLQSATAHVFQVGDAGVYRVRQGQLDTLSTAHRVQVDGRPVLTRVLGTEPHVELDYQTAPLAVGDVFVLMTDGVHEHVSEASVCAALAHAELDDAQALDRLARQWVSQARAAGSTDDATVQLVRVLALPVPSAADMRLFTGLPPCPPVLAVGQQLDGYTVLAQLHASSRSHVYLVADERGARAVMKIPSLDGRQDPAYLERLLLEDWFARRIASAHVVRSLPGPPVKSHLYVLSEHVAGITLTQWMREHPRPTLDAVRAIVEQVARGLQAMHRQDILHRDLRPDNILIDEAGRVHIIDLGSAKALGLDRALDATEPLGGMGTLAFSAPELFLGQAASVQSDQYALAAIAYQMLSGRLPYGTQAARTRSRAEQARLRYAPVVQDDRDLPVWIDDTLARGLHPDPAMRFGELSEFVQALRMPSVAAAPQRLPLVARHPVAFWQGLCVVLLLALLGSLARG</sequence>
<evidence type="ECO:0000256" key="5">
    <source>
        <dbReference type="ARBA" id="ARBA00022840"/>
    </source>
</evidence>
<gene>
    <name evidence="9" type="ORF">CCO03_10425</name>
</gene>
<dbReference type="PROSITE" id="PS51746">
    <property type="entry name" value="PPM_2"/>
    <property type="match status" value="1"/>
</dbReference>
<dbReference type="AlphaFoldDB" id="A0A1Y0EN66"/>
<dbReference type="InterPro" id="IPR008266">
    <property type="entry name" value="Tyr_kinase_AS"/>
</dbReference>
<keyword evidence="6" id="KW-0812">Transmembrane</keyword>
<accession>A0A1Y0EN66</accession>
<dbReference type="InterPro" id="IPR036457">
    <property type="entry name" value="PPM-type-like_dom_sf"/>
</dbReference>
<evidence type="ECO:0000259" key="7">
    <source>
        <dbReference type="PROSITE" id="PS50011"/>
    </source>
</evidence>
<dbReference type="RefSeq" id="WP_087280806.1">
    <property type="nucleotide sequence ID" value="NZ_CP021455.1"/>
</dbReference>
<dbReference type="CDD" id="cd14014">
    <property type="entry name" value="STKc_PknB_like"/>
    <property type="match status" value="1"/>
</dbReference>
<evidence type="ECO:0000313" key="10">
    <source>
        <dbReference type="Proteomes" id="UP000196138"/>
    </source>
</evidence>
<name>A0A1Y0EN66_9BURK</name>
<dbReference type="Gene3D" id="1.10.510.10">
    <property type="entry name" value="Transferase(Phosphotransferase) domain 1"/>
    <property type="match status" value="1"/>
</dbReference>
<dbReference type="PANTHER" id="PTHR24351">
    <property type="entry name" value="RIBOSOMAL PROTEIN S6 KINASE"/>
    <property type="match status" value="1"/>
</dbReference>
<keyword evidence="6" id="KW-0472">Membrane</keyword>
<dbReference type="Pfam" id="PF13672">
    <property type="entry name" value="PP2C_2"/>
    <property type="match status" value="1"/>
</dbReference>
<evidence type="ECO:0000256" key="4">
    <source>
        <dbReference type="ARBA" id="ARBA00022777"/>
    </source>
</evidence>
<evidence type="ECO:0000313" key="9">
    <source>
        <dbReference type="EMBL" id="ARU05047.1"/>
    </source>
</evidence>
<evidence type="ECO:0000256" key="2">
    <source>
        <dbReference type="ARBA" id="ARBA00022679"/>
    </source>
</evidence>
<proteinExistence type="predicted"/>
<dbReference type="InterPro" id="IPR001932">
    <property type="entry name" value="PPM-type_phosphatase-like_dom"/>
</dbReference>
<evidence type="ECO:0000256" key="1">
    <source>
        <dbReference type="ARBA" id="ARBA00022527"/>
    </source>
</evidence>
<dbReference type="SUPFAM" id="SSF81606">
    <property type="entry name" value="PP2C-like"/>
    <property type="match status" value="1"/>
</dbReference>
<keyword evidence="3" id="KW-0547">Nucleotide-binding</keyword>
<keyword evidence="6" id="KW-1133">Transmembrane helix</keyword>
<feature type="domain" description="PPM-type phosphatase" evidence="8">
    <location>
        <begin position="15"/>
        <end position="250"/>
    </location>
</feature>
<dbReference type="GO" id="GO:0004674">
    <property type="term" value="F:protein serine/threonine kinase activity"/>
    <property type="evidence" value="ECO:0007669"/>
    <property type="project" value="UniProtKB-KW"/>
</dbReference>
<dbReference type="PROSITE" id="PS00109">
    <property type="entry name" value="PROTEIN_KINASE_TYR"/>
    <property type="match status" value="1"/>
</dbReference>
<dbReference type="SMART" id="SM00219">
    <property type="entry name" value="TyrKc"/>
    <property type="match status" value="1"/>
</dbReference>
<dbReference type="InterPro" id="IPR000719">
    <property type="entry name" value="Prot_kinase_dom"/>
</dbReference>
<dbReference type="InterPro" id="IPR020635">
    <property type="entry name" value="Tyr_kinase_cat_dom"/>
</dbReference>
<organism evidence="9 10">
    <name type="scientific">Comamonas serinivorans</name>
    <dbReference type="NCBI Taxonomy" id="1082851"/>
    <lineage>
        <taxon>Bacteria</taxon>
        <taxon>Pseudomonadati</taxon>
        <taxon>Pseudomonadota</taxon>
        <taxon>Betaproteobacteria</taxon>
        <taxon>Burkholderiales</taxon>
        <taxon>Comamonadaceae</taxon>
        <taxon>Comamonas</taxon>
    </lineage>
</organism>